<feature type="region of interest" description="Disordered" evidence="1">
    <location>
        <begin position="461"/>
        <end position="497"/>
    </location>
</feature>
<proteinExistence type="predicted"/>
<evidence type="ECO:0000313" key="3">
    <source>
        <dbReference type="Proteomes" id="UP000785679"/>
    </source>
</evidence>
<feature type="compositionally biased region" description="Acidic residues" evidence="1">
    <location>
        <begin position="466"/>
        <end position="488"/>
    </location>
</feature>
<dbReference type="Gene3D" id="2.60.120.10">
    <property type="entry name" value="Jelly Rolls"/>
    <property type="match status" value="1"/>
</dbReference>
<sequence>MHKPLLKLPHHLLINMGKNKKPHASYHPQHFKKGAGIVLGKAVTNAPSKLDQGPQKRVKAEQEGKAAKKAQVEVNFIDIQKQVIDPQVTLTSLTPNHSKFDFNSKEDFSPDNDSVKVARKFWAYLLNPLSVPQFLANKARCVHVARGAQEKEVEDNGGEEEKEESDSYGSEDDQEGDEDQENKYSYDQVEPMDNMIDAEMVKEYLNGKVGVASADSGEAQPIEYGKHIDIFRYLNGKVYSMNQGDKYEKDYALDMLESQGCWVRLNRAHEWSVSLAKALCLSEELFQQDFSATVQMQKRRAAAEKKYQLSSISTTSSDQFFLCVSGEVIIRLLGTTEEPFYQATLRKGDLFFIPSGANYQLKSKRQKSTKIKGYTVLLTLSGTAAHTWGTFLEKGFKHAKQVSALDGIPVSMPFDKASQDTLYADYCTKIDLFTTALKSPHAFNKGLHHLKARFLQQRQAPQEIIEPNEVEEKDEQEDKSEESDDEQKDGEAKQSGSGSVDFKEVKLCSKNGAYIISKPVKNQTYIYYATQNSRVKGDLGKQKLVIPDEGCILALERVVQKYPEYVPLKTLETIAGEESSENLHGLLGELAFLQVLIVK</sequence>
<accession>A0A8J8NSI7</accession>
<dbReference type="InterPro" id="IPR014710">
    <property type="entry name" value="RmlC-like_jellyroll"/>
</dbReference>
<dbReference type="SUPFAM" id="SSF51182">
    <property type="entry name" value="RmlC-like cupins"/>
    <property type="match status" value="1"/>
</dbReference>
<name>A0A8J8NSI7_HALGN</name>
<feature type="compositionally biased region" description="Acidic residues" evidence="1">
    <location>
        <begin position="152"/>
        <end position="180"/>
    </location>
</feature>
<comment type="caution">
    <text evidence="2">The sequence shown here is derived from an EMBL/GenBank/DDBJ whole genome shotgun (WGS) entry which is preliminary data.</text>
</comment>
<keyword evidence="3" id="KW-1185">Reference proteome</keyword>
<gene>
    <name evidence="2" type="ORF">FGO68_gene12386</name>
</gene>
<dbReference type="InterPro" id="IPR011051">
    <property type="entry name" value="RmlC_Cupin_sf"/>
</dbReference>
<dbReference type="Proteomes" id="UP000785679">
    <property type="component" value="Unassembled WGS sequence"/>
</dbReference>
<dbReference type="AlphaFoldDB" id="A0A8J8NSI7"/>
<dbReference type="OrthoDB" id="425950at2759"/>
<organism evidence="2 3">
    <name type="scientific">Halteria grandinella</name>
    <dbReference type="NCBI Taxonomy" id="5974"/>
    <lineage>
        <taxon>Eukaryota</taxon>
        <taxon>Sar</taxon>
        <taxon>Alveolata</taxon>
        <taxon>Ciliophora</taxon>
        <taxon>Intramacronucleata</taxon>
        <taxon>Spirotrichea</taxon>
        <taxon>Stichotrichia</taxon>
        <taxon>Sporadotrichida</taxon>
        <taxon>Halteriidae</taxon>
        <taxon>Halteria</taxon>
    </lineage>
</organism>
<dbReference type="EMBL" id="RRYP01007036">
    <property type="protein sequence ID" value="TNV80787.1"/>
    <property type="molecule type" value="Genomic_DNA"/>
</dbReference>
<reference evidence="2" key="1">
    <citation type="submission" date="2019-06" db="EMBL/GenBank/DDBJ databases">
        <authorList>
            <person name="Zheng W."/>
        </authorList>
    </citation>
    <scope>NUCLEOTIDE SEQUENCE</scope>
    <source>
        <strain evidence="2">QDHG01</strain>
    </source>
</reference>
<evidence type="ECO:0000313" key="2">
    <source>
        <dbReference type="EMBL" id="TNV80787.1"/>
    </source>
</evidence>
<dbReference type="Gene3D" id="3.90.930.40">
    <property type="match status" value="1"/>
</dbReference>
<feature type="region of interest" description="Disordered" evidence="1">
    <location>
        <begin position="148"/>
        <end position="189"/>
    </location>
</feature>
<protein>
    <submittedName>
        <fullName evidence="2">Uncharacterized protein</fullName>
    </submittedName>
</protein>
<evidence type="ECO:0000256" key="1">
    <source>
        <dbReference type="SAM" id="MobiDB-lite"/>
    </source>
</evidence>